<reference evidence="2 3" key="1">
    <citation type="journal article" date="2019" name="Commun. Biol.">
        <title>The bagworm genome reveals a unique fibroin gene that provides high tensile strength.</title>
        <authorList>
            <person name="Kono N."/>
            <person name="Nakamura H."/>
            <person name="Ohtoshi R."/>
            <person name="Tomita M."/>
            <person name="Numata K."/>
            <person name="Arakawa K."/>
        </authorList>
    </citation>
    <scope>NUCLEOTIDE SEQUENCE [LARGE SCALE GENOMIC DNA]</scope>
</reference>
<evidence type="ECO:0000313" key="2">
    <source>
        <dbReference type="EMBL" id="GBP32898.1"/>
    </source>
</evidence>
<gene>
    <name evidence="2" type="ORF">EVAR_81689_1</name>
</gene>
<evidence type="ECO:0000256" key="1">
    <source>
        <dbReference type="SAM" id="MobiDB-lite"/>
    </source>
</evidence>
<feature type="compositionally biased region" description="Basic and acidic residues" evidence="1">
    <location>
        <begin position="118"/>
        <end position="129"/>
    </location>
</feature>
<proteinExistence type="predicted"/>
<comment type="caution">
    <text evidence="2">The sequence shown here is derived from an EMBL/GenBank/DDBJ whole genome shotgun (WGS) entry which is preliminary data.</text>
</comment>
<feature type="compositionally biased region" description="Low complexity" evidence="1">
    <location>
        <begin position="132"/>
        <end position="144"/>
    </location>
</feature>
<dbReference type="EMBL" id="BGZK01000266">
    <property type="protein sequence ID" value="GBP32898.1"/>
    <property type="molecule type" value="Genomic_DNA"/>
</dbReference>
<dbReference type="AlphaFoldDB" id="A0A4C1V258"/>
<accession>A0A4C1V258</accession>
<keyword evidence="3" id="KW-1185">Reference proteome</keyword>
<feature type="region of interest" description="Disordered" evidence="1">
    <location>
        <begin position="118"/>
        <end position="144"/>
    </location>
</feature>
<protein>
    <submittedName>
        <fullName evidence="2">Uncharacterized protein</fullName>
    </submittedName>
</protein>
<sequence>MVWILPVNPEKGPYLPLQYIELRITRRSRLERPDTWTRRRRKGGSPNDCFPGLFRCDILVRVTQDKVFMEAYKTLLATLFDFKPEHEPVLTKVGANFLRIFELADSIKLAFDDLESRKESERTAEHTERTCSASSAAESAGKER</sequence>
<dbReference type="Proteomes" id="UP000299102">
    <property type="component" value="Unassembled WGS sequence"/>
</dbReference>
<organism evidence="2 3">
    <name type="scientific">Eumeta variegata</name>
    <name type="common">Bagworm moth</name>
    <name type="synonym">Eumeta japonica</name>
    <dbReference type="NCBI Taxonomy" id="151549"/>
    <lineage>
        <taxon>Eukaryota</taxon>
        <taxon>Metazoa</taxon>
        <taxon>Ecdysozoa</taxon>
        <taxon>Arthropoda</taxon>
        <taxon>Hexapoda</taxon>
        <taxon>Insecta</taxon>
        <taxon>Pterygota</taxon>
        <taxon>Neoptera</taxon>
        <taxon>Endopterygota</taxon>
        <taxon>Lepidoptera</taxon>
        <taxon>Glossata</taxon>
        <taxon>Ditrysia</taxon>
        <taxon>Tineoidea</taxon>
        <taxon>Psychidae</taxon>
        <taxon>Oiketicinae</taxon>
        <taxon>Eumeta</taxon>
    </lineage>
</organism>
<evidence type="ECO:0000313" key="3">
    <source>
        <dbReference type="Proteomes" id="UP000299102"/>
    </source>
</evidence>
<name>A0A4C1V258_EUMVA</name>